<proteinExistence type="predicted"/>
<evidence type="ECO:0000313" key="3">
    <source>
        <dbReference type="Proteomes" id="UP001054889"/>
    </source>
</evidence>
<reference evidence="2" key="2">
    <citation type="submission" date="2021-12" db="EMBL/GenBank/DDBJ databases">
        <title>Resequencing data analysis of finger millet.</title>
        <authorList>
            <person name="Hatakeyama M."/>
            <person name="Aluri S."/>
            <person name="Balachadran M.T."/>
            <person name="Sivarajan S.R."/>
            <person name="Poveda L."/>
            <person name="Shimizu-Inatsugi R."/>
            <person name="Schlapbach R."/>
            <person name="Sreeman S.M."/>
            <person name="Shimizu K.K."/>
        </authorList>
    </citation>
    <scope>NUCLEOTIDE SEQUENCE</scope>
</reference>
<dbReference type="AlphaFoldDB" id="A0AAV5FC21"/>
<feature type="domain" description="DUF6598" evidence="1">
    <location>
        <begin position="106"/>
        <end position="357"/>
    </location>
</feature>
<sequence>MNLCASGATAEWPNKIEEYEREYAGRGYEPPPVDEESQSELDAQALQRYNEYRDQWISLWSPNYGSFEDINLNLLIPNLLLPCAATIPWKRYTDEPAPPETYYCNTLQIFSARVMGLKHGLQWPLDVFGMVAVRDNVDRKRNIIFYRERDNCQTLTKKDPYLVLTGPTRAVVLTDPVTFEVILKVKGAIECQDKVLSFLAQRLILHSPATLSSRLFYESYTSNRSTLRFKFADIGLSVEATISVRVIDGSFPKGFHGQFAARTAGVVHDEDVVHEKVVLLDFGDENASFIGDNGSIELSRRVISVGVRGHLEVCVKVWRDEYMALEEDKVEFMPKDAGVSFGSQPLQVASCQMVVTVSWSLISSDPEPM</sequence>
<evidence type="ECO:0000313" key="2">
    <source>
        <dbReference type="EMBL" id="GJN33223.1"/>
    </source>
</evidence>
<gene>
    <name evidence="2" type="primary">gb21798</name>
    <name evidence="2" type="ORF">PR202_gb21798</name>
</gene>
<name>A0AAV5FC21_ELECO</name>
<dbReference type="InterPro" id="IPR046533">
    <property type="entry name" value="DUF6598"/>
</dbReference>
<evidence type="ECO:0000259" key="1">
    <source>
        <dbReference type="Pfam" id="PF20241"/>
    </source>
</evidence>
<protein>
    <recommendedName>
        <fullName evidence="1">DUF6598 domain-containing protein</fullName>
    </recommendedName>
</protein>
<dbReference type="Pfam" id="PF20241">
    <property type="entry name" value="DUF6598"/>
    <property type="match status" value="1"/>
</dbReference>
<dbReference type="Proteomes" id="UP001054889">
    <property type="component" value="Unassembled WGS sequence"/>
</dbReference>
<dbReference type="PANTHER" id="PTHR33065:SF61">
    <property type="entry name" value="EXPRESSED PROTEIN"/>
    <property type="match status" value="1"/>
</dbReference>
<reference evidence="2" key="1">
    <citation type="journal article" date="2018" name="DNA Res.">
        <title>Multiple hybrid de novo genome assembly of finger millet, an orphan allotetraploid crop.</title>
        <authorList>
            <person name="Hatakeyama M."/>
            <person name="Aluri S."/>
            <person name="Balachadran M.T."/>
            <person name="Sivarajan S.R."/>
            <person name="Patrignani A."/>
            <person name="Gruter S."/>
            <person name="Poveda L."/>
            <person name="Shimizu-Inatsugi R."/>
            <person name="Baeten J."/>
            <person name="Francoijs K.J."/>
            <person name="Nataraja K.N."/>
            <person name="Reddy Y.A.N."/>
            <person name="Phadnis S."/>
            <person name="Ravikumar R.L."/>
            <person name="Schlapbach R."/>
            <person name="Sreeman S.M."/>
            <person name="Shimizu K.K."/>
        </authorList>
    </citation>
    <scope>NUCLEOTIDE SEQUENCE</scope>
</reference>
<keyword evidence="3" id="KW-1185">Reference proteome</keyword>
<dbReference type="EMBL" id="BQKI01000084">
    <property type="protein sequence ID" value="GJN33223.1"/>
    <property type="molecule type" value="Genomic_DNA"/>
</dbReference>
<organism evidence="2 3">
    <name type="scientific">Eleusine coracana subsp. coracana</name>
    <dbReference type="NCBI Taxonomy" id="191504"/>
    <lineage>
        <taxon>Eukaryota</taxon>
        <taxon>Viridiplantae</taxon>
        <taxon>Streptophyta</taxon>
        <taxon>Embryophyta</taxon>
        <taxon>Tracheophyta</taxon>
        <taxon>Spermatophyta</taxon>
        <taxon>Magnoliopsida</taxon>
        <taxon>Liliopsida</taxon>
        <taxon>Poales</taxon>
        <taxon>Poaceae</taxon>
        <taxon>PACMAD clade</taxon>
        <taxon>Chloridoideae</taxon>
        <taxon>Cynodonteae</taxon>
        <taxon>Eleusininae</taxon>
        <taxon>Eleusine</taxon>
    </lineage>
</organism>
<dbReference type="PANTHER" id="PTHR33065">
    <property type="entry name" value="OS07G0486400 PROTEIN"/>
    <property type="match status" value="1"/>
</dbReference>
<accession>A0AAV5FC21</accession>
<comment type="caution">
    <text evidence="2">The sequence shown here is derived from an EMBL/GenBank/DDBJ whole genome shotgun (WGS) entry which is preliminary data.</text>
</comment>